<name>A0A0K2AVI3_STRA7</name>
<dbReference type="PANTHER" id="PTHR43019:SF23">
    <property type="entry name" value="PROTEASE DO-LIKE 5, CHLOROPLASTIC"/>
    <property type="match status" value="1"/>
</dbReference>
<feature type="transmembrane region" description="Helical" evidence="5">
    <location>
        <begin position="6"/>
        <end position="21"/>
    </location>
</feature>
<evidence type="ECO:0000313" key="7">
    <source>
        <dbReference type="Proteomes" id="UP000061018"/>
    </source>
</evidence>
<dbReference type="PRINTS" id="PR00834">
    <property type="entry name" value="PROTEASES2C"/>
</dbReference>
<organism evidence="6 7">
    <name type="scientific">Streptomyces ambofaciens (strain ATCC 23877 / 3486 / DSM 40053 / JCM 4204 / NBRC 12836 / NRRL B-2516)</name>
    <dbReference type="NCBI Taxonomy" id="278992"/>
    <lineage>
        <taxon>Bacteria</taxon>
        <taxon>Bacillati</taxon>
        <taxon>Actinomycetota</taxon>
        <taxon>Actinomycetes</taxon>
        <taxon>Kitasatosporales</taxon>
        <taxon>Streptomycetaceae</taxon>
        <taxon>Streptomyces</taxon>
    </lineage>
</organism>
<feature type="transmembrane region" description="Helical" evidence="5">
    <location>
        <begin position="61"/>
        <end position="81"/>
    </location>
</feature>
<proteinExistence type="predicted"/>
<dbReference type="Pfam" id="PF13365">
    <property type="entry name" value="Trypsin_2"/>
    <property type="match status" value="1"/>
</dbReference>
<dbReference type="NCBIfam" id="NF033740">
    <property type="entry name" value="MarP_fam_protase"/>
    <property type="match status" value="1"/>
</dbReference>
<dbReference type="InterPro" id="IPR001940">
    <property type="entry name" value="Peptidase_S1C"/>
</dbReference>
<evidence type="ECO:0000256" key="2">
    <source>
        <dbReference type="ARBA" id="ARBA00022692"/>
    </source>
</evidence>
<dbReference type="RefSeq" id="WP_053134709.1">
    <property type="nucleotide sequence ID" value="NZ_CP012382.1"/>
</dbReference>
<dbReference type="InterPro" id="IPR003825">
    <property type="entry name" value="Colicin-V_CvpA"/>
</dbReference>
<keyword evidence="2 5" id="KW-0812">Transmembrane</keyword>
<keyword evidence="3 5" id="KW-1133">Transmembrane helix</keyword>
<dbReference type="STRING" id="1889.SAM40697_3674"/>
<accession>A0A0K2AVI3</accession>
<dbReference type="GO" id="GO:0009403">
    <property type="term" value="P:toxin biosynthetic process"/>
    <property type="evidence" value="ECO:0007669"/>
    <property type="project" value="InterPro"/>
</dbReference>
<dbReference type="GO" id="GO:0006508">
    <property type="term" value="P:proteolysis"/>
    <property type="evidence" value="ECO:0007669"/>
    <property type="project" value="InterPro"/>
</dbReference>
<feature type="transmembrane region" description="Helical" evidence="5">
    <location>
        <begin position="28"/>
        <end position="49"/>
    </location>
</feature>
<dbReference type="EMBL" id="CP012382">
    <property type="protein sequence ID" value="AKZ57140.1"/>
    <property type="molecule type" value="Genomic_DNA"/>
</dbReference>
<dbReference type="AlphaFoldDB" id="A0A0K2AVI3"/>
<evidence type="ECO:0000256" key="5">
    <source>
        <dbReference type="SAM" id="Phobius"/>
    </source>
</evidence>
<dbReference type="GO" id="GO:0016020">
    <property type="term" value="C:membrane"/>
    <property type="evidence" value="ECO:0007669"/>
    <property type="project" value="UniProtKB-SubCell"/>
</dbReference>
<dbReference type="InterPro" id="IPR047680">
    <property type="entry name" value="MarP-like"/>
</dbReference>
<dbReference type="Gene3D" id="2.40.10.10">
    <property type="entry name" value="Trypsin-like serine proteases"/>
    <property type="match status" value="2"/>
</dbReference>
<dbReference type="Pfam" id="PF02674">
    <property type="entry name" value="Colicin_V"/>
    <property type="match status" value="1"/>
</dbReference>
<feature type="transmembrane region" description="Helical" evidence="5">
    <location>
        <begin position="102"/>
        <end position="121"/>
    </location>
</feature>
<dbReference type="GO" id="GO:0004252">
    <property type="term" value="F:serine-type endopeptidase activity"/>
    <property type="evidence" value="ECO:0007669"/>
    <property type="project" value="InterPro"/>
</dbReference>
<dbReference type="KEGG" id="samb:SAM23877_4095"/>
<dbReference type="PANTHER" id="PTHR43019">
    <property type="entry name" value="SERINE ENDOPROTEASE DEGS"/>
    <property type="match status" value="1"/>
</dbReference>
<dbReference type="SUPFAM" id="SSF50494">
    <property type="entry name" value="Trypsin-like serine proteases"/>
    <property type="match status" value="1"/>
</dbReference>
<keyword evidence="6" id="KW-0378">Hydrolase</keyword>
<comment type="subcellular location">
    <subcellularLocation>
        <location evidence="1">Membrane</location>
        <topology evidence="1">Multi-pass membrane protein</topology>
    </subcellularLocation>
</comment>
<keyword evidence="4 5" id="KW-0472">Membrane</keyword>
<sequence>MNVLDILLLLAAVWFAIVGYRQGFVVGILSVVGFLGGGLVAVSLLPVVWDALTDNAEVSTTAAVVAVVVVIVCASVGQALTTHLGNKLRRYITWSPARALDATGGALVNVVAMLLVAWLIGSALAQTTMPTIGKEVRQSQVLLGVQEALPQQADTWFDDFTSVLARNGFPQVFSPFANEPITPVQPPDPALANSPVATRAKRSIVKVMGTAPDCGKVLEGTGFVFADRRVMTNAHVVGGVDEPTVQIGGEGRKYDATVVLYDWRRDIAVLDVPELSAPALRFTDEDAARDDGAIVAGFPENGAYDVRAARVRGRITASGPDIYHRDSVRRDVYSLFATVRQGNSGGPLLTPEGEVYGVVFAKSLDDAETGYALTVDEIREDIAQGRTADQQVDSDSCAL</sequence>
<dbReference type="InterPro" id="IPR043504">
    <property type="entry name" value="Peptidase_S1_PA_chymotrypsin"/>
</dbReference>
<evidence type="ECO:0000256" key="4">
    <source>
        <dbReference type="ARBA" id="ARBA00023136"/>
    </source>
</evidence>
<protein>
    <submittedName>
        <fullName evidence="6">Putative enzyme</fullName>
        <ecNumber evidence="6">3.4.21.-</ecNumber>
    </submittedName>
</protein>
<evidence type="ECO:0000256" key="1">
    <source>
        <dbReference type="ARBA" id="ARBA00004141"/>
    </source>
</evidence>
<evidence type="ECO:0000313" key="6">
    <source>
        <dbReference type="EMBL" id="AKZ57140.1"/>
    </source>
</evidence>
<dbReference type="EC" id="3.4.21.-" evidence="6"/>
<dbReference type="Proteomes" id="UP000061018">
    <property type="component" value="Chromosome"/>
</dbReference>
<gene>
    <name evidence="6" type="ORF">SAM23877_4095</name>
</gene>
<evidence type="ECO:0000256" key="3">
    <source>
        <dbReference type="ARBA" id="ARBA00022989"/>
    </source>
</evidence>
<reference evidence="7" key="1">
    <citation type="journal article" date="2015" name="J. Biotechnol.">
        <title>Complete genome sequence of Streptomyces ambofaciens ATCC 23877, the spiramycin producer.</title>
        <authorList>
            <person name="Thibessard A."/>
            <person name="Haas D."/>
            <person name="Gerbaud C."/>
            <person name="Aigle B."/>
            <person name="Lautru S."/>
            <person name="Pernodet J.L."/>
            <person name="Leblond P."/>
        </authorList>
    </citation>
    <scope>NUCLEOTIDE SEQUENCE [LARGE SCALE GENOMIC DNA]</scope>
    <source>
        <strain evidence="7">ATCC 23877 / 3486 / DSM 40053 / JCM 4204 / NBRC 12836 / NRRL B-2516</strain>
    </source>
</reference>
<dbReference type="InterPro" id="IPR009003">
    <property type="entry name" value="Peptidase_S1_PA"/>
</dbReference>